<evidence type="ECO:0000259" key="1">
    <source>
        <dbReference type="PROSITE" id="PS51379"/>
    </source>
</evidence>
<proteinExistence type="predicted"/>
<evidence type="ECO:0000313" key="2">
    <source>
        <dbReference type="EMBL" id="PHU35372.1"/>
    </source>
</evidence>
<dbReference type="Gene3D" id="3.40.50.620">
    <property type="entry name" value="HUPs"/>
    <property type="match status" value="1"/>
</dbReference>
<dbReference type="Gene3D" id="3.30.70.20">
    <property type="match status" value="1"/>
</dbReference>
<dbReference type="AlphaFoldDB" id="A0A2G3DWH0"/>
<dbReference type="EMBL" id="PDYF01000010">
    <property type="protein sequence ID" value="PHU35372.1"/>
    <property type="molecule type" value="Genomic_DNA"/>
</dbReference>
<dbReference type="SUPFAM" id="SSF52402">
    <property type="entry name" value="Adenine nucleotide alpha hydrolases-like"/>
    <property type="match status" value="1"/>
</dbReference>
<dbReference type="PROSITE" id="PS51379">
    <property type="entry name" value="4FE4S_FER_2"/>
    <property type="match status" value="1"/>
</dbReference>
<dbReference type="InterPro" id="IPR014729">
    <property type="entry name" value="Rossmann-like_a/b/a_fold"/>
</dbReference>
<dbReference type="RefSeq" id="WP_099391677.1">
    <property type="nucleotide sequence ID" value="NZ_PDYF01000010.1"/>
</dbReference>
<evidence type="ECO:0000313" key="3">
    <source>
        <dbReference type="Proteomes" id="UP000225889"/>
    </source>
</evidence>
<name>A0A2G3DWH0_9FIRM</name>
<dbReference type="Pfam" id="PF01507">
    <property type="entry name" value="PAPS_reduct"/>
    <property type="match status" value="1"/>
</dbReference>
<protein>
    <submittedName>
        <fullName evidence="2">Phosphoadenosine phosphosulfate reductase</fullName>
    </submittedName>
</protein>
<organism evidence="2 3">
    <name type="scientific">Pseudobutyrivibrio ruminis</name>
    <dbReference type="NCBI Taxonomy" id="46206"/>
    <lineage>
        <taxon>Bacteria</taxon>
        <taxon>Bacillati</taxon>
        <taxon>Bacillota</taxon>
        <taxon>Clostridia</taxon>
        <taxon>Lachnospirales</taxon>
        <taxon>Lachnospiraceae</taxon>
        <taxon>Pseudobutyrivibrio</taxon>
    </lineage>
</organism>
<dbReference type="Proteomes" id="UP000225889">
    <property type="component" value="Unassembled WGS sequence"/>
</dbReference>
<dbReference type="PANTHER" id="PTHR43196">
    <property type="entry name" value="SULFATE ADENYLYLTRANSFERASE SUBUNIT 2"/>
    <property type="match status" value="1"/>
</dbReference>
<reference evidence="2 3" key="2">
    <citation type="submission" date="2017-10" db="EMBL/GenBank/DDBJ databases">
        <authorList>
            <person name="Banno H."/>
            <person name="Chua N.-H."/>
        </authorList>
    </citation>
    <scope>NUCLEOTIDE SEQUENCE [LARGE SCALE GENOMIC DNA]</scope>
    <source>
        <strain evidence="2 3">JK626</strain>
    </source>
</reference>
<feature type="domain" description="4Fe-4S ferredoxin-type" evidence="1">
    <location>
        <begin position="508"/>
        <end position="537"/>
    </location>
</feature>
<dbReference type="Pfam" id="PF12838">
    <property type="entry name" value="Fer4_7"/>
    <property type="match status" value="1"/>
</dbReference>
<comment type="caution">
    <text evidence="2">The sequence shown here is derived from an EMBL/GenBank/DDBJ whole genome shotgun (WGS) entry which is preliminary data.</text>
</comment>
<dbReference type="InterPro" id="IPR017896">
    <property type="entry name" value="4Fe4S_Fe-S-bd"/>
</dbReference>
<dbReference type="GO" id="GO:0003824">
    <property type="term" value="F:catalytic activity"/>
    <property type="evidence" value="ECO:0007669"/>
    <property type="project" value="InterPro"/>
</dbReference>
<dbReference type="InterPro" id="IPR050128">
    <property type="entry name" value="Sulfate_adenylyltrnsfr_sub2"/>
</dbReference>
<dbReference type="PANTHER" id="PTHR43196:SF2">
    <property type="entry name" value="PHOSPHOADENOSINE PHOSPHOSULFATE REDUCTASE"/>
    <property type="match status" value="1"/>
</dbReference>
<dbReference type="InterPro" id="IPR002500">
    <property type="entry name" value="PAPS_reduct_dom"/>
</dbReference>
<gene>
    <name evidence="2" type="ORF">CSX01_05245</name>
</gene>
<reference evidence="2 3" key="1">
    <citation type="submission" date="2017-10" db="EMBL/GenBank/DDBJ databases">
        <title>Resolving the taxonomy of Roseburia spp., Eubacterium rectale and Agathobacter spp. through phylogenomic analysis.</title>
        <authorList>
            <person name="Sheridan P.O."/>
            <person name="Walker A.W."/>
            <person name="Duncan S.H."/>
            <person name="Scott K.P."/>
            <person name="Toole P.W.O."/>
            <person name="Luis P."/>
            <person name="Flint H.J."/>
        </authorList>
    </citation>
    <scope>NUCLEOTIDE SEQUENCE [LARGE SCALE GENOMIC DNA]</scope>
    <source>
        <strain evidence="2 3">JK626</strain>
    </source>
</reference>
<sequence>MIEKFCPKCKVPIMGDKCSKKGCGCSAVTSSTIYWCKKCNIPVFEKECSTCGTECEYIATDIRPVFPEEATLLGIILKDQFDFFAKNSIWFGSNAYIVDGEKLKVSVSKLNKMPIDKVREIKDKYDAISAQIEYRYFNEHVGRFVEANADRYNSITEEAVNYIQSYKSRYSIEDMLVSFSGGKDSTVTSHLVNRALGTNRVLHIFGDTTLEFPYTIEYRKRFSTNEESKGVRVLTAKNREKNFEDLCDIVGPPSRVMRWCCTVFKTGAIQKTISSAYKDKTNILTFQGIRRNESASRSKYERETESPKISKQTVAAPIIDWIDFDVWLYILTTKIDFNDAYRLGYTRVGCWCCPNNGGWSEFLSKVHMYDQYVHWRNVLIEFAKKIGKPDPEDYIDGGNWKARQGGNGLAAAQTSIVSFEPCATDENAFNYELQRPITDELYELFKPFGYINKELGNKRLGEVYVLDKKGNVVLVLQGRLGKNKLKVIIKNFHIAGAKNLTVAEGKIQCQLTKYQMCLGCKACESVCKHDAISVKDDGTGKVTYTIDDKKCVRCTECVGHFNAGCYMRKVLGIKRSNDGKNEG</sequence>
<dbReference type="SUPFAM" id="SSF54862">
    <property type="entry name" value="4Fe-4S ferredoxins"/>
    <property type="match status" value="1"/>
</dbReference>
<accession>A0A2G3DWH0</accession>